<protein>
    <submittedName>
        <fullName evidence="4">Unannotated protein</fullName>
    </submittedName>
</protein>
<evidence type="ECO:0000256" key="2">
    <source>
        <dbReference type="ARBA" id="ARBA00022679"/>
    </source>
</evidence>
<accession>A0A6J7LK57</accession>
<gene>
    <name evidence="3" type="ORF">UFOPK3605_00147</name>
    <name evidence="4" type="ORF">UFOPK3897_00151</name>
    <name evidence="5" type="ORF">UFOPK4121_00008</name>
</gene>
<dbReference type="GO" id="GO:0005829">
    <property type="term" value="C:cytosol"/>
    <property type="evidence" value="ECO:0007669"/>
    <property type="project" value="TreeGrafter"/>
</dbReference>
<reference evidence="4" key="1">
    <citation type="submission" date="2020-05" db="EMBL/GenBank/DDBJ databases">
        <authorList>
            <person name="Chiriac C."/>
            <person name="Salcher M."/>
            <person name="Ghai R."/>
            <person name="Kavagutti S V."/>
        </authorList>
    </citation>
    <scope>NUCLEOTIDE SEQUENCE</scope>
</reference>
<dbReference type="GO" id="GO:0008374">
    <property type="term" value="F:O-acyltransferase activity"/>
    <property type="evidence" value="ECO:0007669"/>
    <property type="project" value="TreeGrafter"/>
</dbReference>
<dbReference type="InterPro" id="IPR051159">
    <property type="entry name" value="Hexapeptide_acetyltransf"/>
</dbReference>
<dbReference type="PANTHER" id="PTHR23416:SF23">
    <property type="entry name" value="ACETYLTRANSFERASE C18B11.09C-RELATED"/>
    <property type="match status" value="1"/>
</dbReference>
<evidence type="ECO:0000313" key="5">
    <source>
        <dbReference type="EMBL" id="CAB5010426.1"/>
    </source>
</evidence>
<dbReference type="Gene3D" id="2.160.10.10">
    <property type="entry name" value="Hexapeptide repeat proteins"/>
    <property type="match status" value="2"/>
</dbReference>
<dbReference type="PROSITE" id="PS00101">
    <property type="entry name" value="HEXAPEP_TRANSFERASES"/>
    <property type="match status" value="1"/>
</dbReference>
<dbReference type="CDD" id="cd04647">
    <property type="entry name" value="LbH_MAT_like"/>
    <property type="match status" value="1"/>
</dbReference>
<dbReference type="EMBL" id="CAFBMM010000001">
    <property type="protein sequence ID" value="CAB4894894.1"/>
    <property type="molecule type" value="Genomic_DNA"/>
</dbReference>
<dbReference type="Pfam" id="PF00132">
    <property type="entry name" value="Hexapep"/>
    <property type="match status" value="1"/>
</dbReference>
<dbReference type="InterPro" id="IPR018357">
    <property type="entry name" value="Hexapep_transf_CS"/>
</dbReference>
<organism evidence="4">
    <name type="scientific">freshwater metagenome</name>
    <dbReference type="NCBI Taxonomy" id="449393"/>
    <lineage>
        <taxon>unclassified sequences</taxon>
        <taxon>metagenomes</taxon>
        <taxon>ecological metagenomes</taxon>
    </lineage>
</organism>
<comment type="similarity">
    <text evidence="1">Belongs to the transferase hexapeptide repeat family.</text>
</comment>
<dbReference type="PANTHER" id="PTHR23416">
    <property type="entry name" value="SIALIC ACID SYNTHASE-RELATED"/>
    <property type="match status" value="1"/>
</dbReference>
<dbReference type="InterPro" id="IPR001451">
    <property type="entry name" value="Hexapep"/>
</dbReference>
<proteinExistence type="inferred from homology"/>
<evidence type="ECO:0000256" key="1">
    <source>
        <dbReference type="ARBA" id="ARBA00007274"/>
    </source>
</evidence>
<dbReference type="SUPFAM" id="SSF51161">
    <property type="entry name" value="Trimeric LpxA-like enzymes"/>
    <property type="match status" value="1"/>
</dbReference>
<keyword evidence="2" id="KW-0808">Transferase</keyword>
<dbReference type="Pfam" id="PF14602">
    <property type="entry name" value="Hexapep_2"/>
    <property type="match status" value="1"/>
</dbReference>
<evidence type="ECO:0000313" key="4">
    <source>
        <dbReference type="EMBL" id="CAB4968736.1"/>
    </source>
</evidence>
<sequence length="208" mass="22107">MLRRAIGVFVWGSWARVGRWAAIGPRSRRARKFQNFGDGSAICFPVVALFGERYIRVGAGTIIGPYSSLAAGVSPHHELDVETAVSIGDRCLIGKGSGIVSHHSVIIGDDVFTGHNVYITDANHGYEDVEQPIGRQFSPPQPVSIGSGSWLGHGVIVLPGVAIGRNVVIGAGAVVTSDIPDFSVAVGNPARVIRRYFPDRGWVAQAPD</sequence>
<evidence type="ECO:0000313" key="3">
    <source>
        <dbReference type="EMBL" id="CAB4894894.1"/>
    </source>
</evidence>
<dbReference type="AlphaFoldDB" id="A0A6J7LK57"/>
<dbReference type="EMBL" id="CAFBPQ010000001">
    <property type="protein sequence ID" value="CAB5010426.1"/>
    <property type="molecule type" value="Genomic_DNA"/>
</dbReference>
<dbReference type="EMBL" id="CAFBOF010000001">
    <property type="protein sequence ID" value="CAB4968736.1"/>
    <property type="molecule type" value="Genomic_DNA"/>
</dbReference>
<dbReference type="InterPro" id="IPR011004">
    <property type="entry name" value="Trimer_LpxA-like_sf"/>
</dbReference>
<name>A0A6J7LK57_9ZZZZ</name>